<keyword evidence="5" id="KW-1015">Disulfide bond</keyword>
<evidence type="ECO:0000313" key="7">
    <source>
        <dbReference type="EMBL" id="KAF7284527.1"/>
    </source>
</evidence>
<dbReference type="OrthoDB" id="65569at2759"/>
<organism evidence="7 8">
    <name type="scientific">Rhynchophorus ferrugineus</name>
    <name type="common">Red palm weevil</name>
    <name type="synonym">Curculio ferrugineus</name>
    <dbReference type="NCBI Taxonomy" id="354439"/>
    <lineage>
        <taxon>Eukaryota</taxon>
        <taxon>Metazoa</taxon>
        <taxon>Ecdysozoa</taxon>
        <taxon>Arthropoda</taxon>
        <taxon>Hexapoda</taxon>
        <taxon>Insecta</taxon>
        <taxon>Pterygota</taxon>
        <taxon>Neoptera</taxon>
        <taxon>Endopterygota</taxon>
        <taxon>Coleoptera</taxon>
        <taxon>Polyphaga</taxon>
        <taxon>Cucujiformia</taxon>
        <taxon>Curculionidae</taxon>
        <taxon>Dryophthorinae</taxon>
        <taxon>Rhynchophorus</taxon>
    </lineage>
</organism>
<evidence type="ECO:0000256" key="3">
    <source>
        <dbReference type="ARBA" id="ARBA00022640"/>
    </source>
</evidence>
<keyword evidence="2" id="KW-0150">Chloroplast</keyword>
<dbReference type="Proteomes" id="UP000625711">
    <property type="component" value="Unassembled WGS sequence"/>
</dbReference>
<evidence type="ECO:0000256" key="2">
    <source>
        <dbReference type="ARBA" id="ARBA00022528"/>
    </source>
</evidence>
<keyword evidence="8" id="KW-1185">Reference proteome</keyword>
<name>A0A834IT83_RHYFE</name>
<evidence type="ECO:0000313" key="8">
    <source>
        <dbReference type="Proteomes" id="UP000625711"/>
    </source>
</evidence>
<dbReference type="PROSITE" id="PS00653">
    <property type="entry name" value="GLYCOSYL_HYDROL_F1_2"/>
    <property type="match status" value="1"/>
</dbReference>
<evidence type="ECO:0000256" key="4">
    <source>
        <dbReference type="ARBA" id="ARBA00022946"/>
    </source>
</evidence>
<dbReference type="InterPro" id="IPR033132">
    <property type="entry name" value="GH_1_N_CS"/>
</dbReference>
<dbReference type="Gene3D" id="3.20.20.80">
    <property type="entry name" value="Glycosidases"/>
    <property type="match status" value="1"/>
</dbReference>
<dbReference type="PANTHER" id="PTHR10353">
    <property type="entry name" value="GLYCOSYL HYDROLASE"/>
    <property type="match status" value="1"/>
</dbReference>
<keyword evidence="4" id="KW-0809">Transit peptide</keyword>
<evidence type="ECO:0000256" key="1">
    <source>
        <dbReference type="ARBA" id="ARBA00004229"/>
    </source>
</evidence>
<evidence type="ECO:0000256" key="5">
    <source>
        <dbReference type="ARBA" id="ARBA00023157"/>
    </source>
</evidence>
<evidence type="ECO:0008006" key="9">
    <source>
        <dbReference type="Google" id="ProtNLM"/>
    </source>
</evidence>
<comment type="subcellular location">
    <subcellularLocation>
        <location evidence="1">Plastid</location>
        <location evidence="1">Chloroplast</location>
    </subcellularLocation>
</comment>
<dbReference type="PANTHER" id="PTHR10353:SF326">
    <property type="entry name" value="4-HYDROXY-7-METHOXY-3-OXO-3,4-DIHYDRO-2H-1,4-BENZOXAZIN-2-YL GLUCOSIDE BETA-D-GLUCOSIDASE 1, CHLOROPLASTIC"/>
    <property type="match status" value="1"/>
</dbReference>
<keyword evidence="3" id="KW-0934">Plastid</keyword>
<dbReference type="InterPro" id="IPR001360">
    <property type="entry name" value="Glyco_hydro_1"/>
</dbReference>
<dbReference type="Pfam" id="PF00232">
    <property type="entry name" value="Glyco_hydro_1"/>
    <property type="match status" value="1"/>
</dbReference>
<dbReference type="AlphaFoldDB" id="A0A834IT83"/>
<accession>A0A834IT83</accession>
<sequence length="95" mass="10573">MIPLCVYYISCQANKEFPPDFLFGAASSAFQYEGAWNEDGKGASIWDVFNHDCGHIDDNTTADVACDSYHLYPEDIAILKDLGLKAYRQVSISLT</sequence>
<gene>
    <name evidence="7" type="ORF">GWI33_022113</name>
</gene>
<comment type="caution">
    <text evidence="7">The sequence shown here is derived from an EMBL/GenBank/DDBJ whole genome shotgun (WGS) entry which is preliminary data.</text>
</comment>
<reference evidence="7" key="1">
    <citation type="submission" date="2020-08" db="EMBL/GenBank/DDBJ databases">
        <title>Genome sequencing and assembly of the red palm weevil Rhynchophorus ferrugineus.</title>
        <authorList>
            <person name="Dias G.B."/>
            <person name="Bergman C.M."/>
            <person name="Manee M."/>
        </authorList>
    </citation>
    <scope>NUCLEOTIDE SEQUENCE</scope>
    <source>
        <strain evidence="7">AA-2017</strain>
        <tissue evidence="7">Whole larva</tissue>
    </source>
</reference>
<dbReference type="SUPFAM" id="SSF51445">
    <property type="entry name" value="(Trans)glycosidases"/>
    <property type="match status" value="1"/>
</dbReference>
<dbReference type="EMBL" id="JAACXV010000077">
    <property type="protein sequence ID" value="KAF7284527.1"/>
    <property type="molecule type" value="Genomic_DNA"/>
</dbReference>
<protein>
    <recommendedName>
        <fullName evidence="9">Beta-glucosidase</fullName>
    </recommendedName>
</protein>
<evidence type="ECO:0000256" key="6">
    <source>
        <dbReference type="RuleBase" id="RU003690"/>
    </source>
</evidence>
<dbReference type="InterPro" id="IPR017853">
    <property type="entry name" value="GH"/>
</dbReference>
<comment type="similarity">
    <text evidence="6">Belongs to the glycosyl hydrolase 1 family.</text>
</comment>
<dbReference type="GO" id="GO:0005975">
    <property type="term" value="P:carbohydrate metabolic process"/>
    <property type="evidence" value="ECO:0007669"/>
    <property type="project" value="InterPro"/>
</dbReference>
<proteinExistence type="inferred from homology"/>
<dbReference type="GO" id="GO:0008422">
    <property type="term" value="F:beta-glucosidase activity"/>
    <property type="evidence" value="ECO:0007669"/>
    <property type="project" value="TreeGrafter"/>
</dbReference>